<evidence type="ECO:0000256" key="2">
    <source>
        <dbReference type="SAM" id="SignalP"/>
    </source>
</evidence>
<feature type="chain" id="PRO_5013547284" evidence="2">
    <location>
        <begin position="20"/>
        <end position="154"/>
    </location>
</feature>
<reference evidence="4" key="1">
    <citation type="submission" date="2017-05" db="EMBL/GenBank/DDBJ databases">
        <authorList>
            <person name="Song R."/>
            <person name="Chenine A.L."/>
            <person name="Ruprecht R.M."/>
        </authorList>
    </citation>
    <scope>NUCLEOTIDE SEQUENCE [LARGE SCALE GENOMIC DNA]</scope>
</reference>
<feature type="region of interest" description="Disordered" evidence="1">
    <location>
        <begin position="25"/>
        <end position="57"/>
    </location>
</feature>
<dbReference type="Proteomes" id="UP000245764">
    <property type="component" value="Chromosome 5"/>
</dbReference>
<evidence type="ECO:0000313" key="4">
    <source>
        <dbReference type="Proteomes" id="UP000245764"/>
    </source>
</evidence>
<keyword evidence="2" id="KW-0732">Signal</keyword>
<evidence type="ECO:0000256" key="1">
    <source>
        <dbReference type="SAM" id="MobiDB-lite"/>
    </source>
</evidence>
<name>A0A2H1GI08_ZYMTR</name>
<accession>A0A2H1GI08</accession>
<proteinExistence type="predicted"/>
<protein>
    <submittedName>
        <fullName evidence="3">Uncharacterized protein</fullName>
    </submittedName>
</protein>
<feature type="signal peptide" evidence="2">
    <location>
        <begin position="1"/>
        <end position="19"/>
    </location>
</feature>
<evidence type="ECO:0000313" key="3">
    <source>
        <dbReference type="EMBL" id="SMR53158.1"/>
    </source>
</evidence>
<gene>
    <name evidence="3" type="ORF">ZT1E4_G6433</name>
</gene>
<sequence>MFFNQVLAAGAALIAVANGLAPPPNGPNAAPKGPLTPANGPKGPHSPKDGWPNAPFVNRGREMMSSKGETVTFAGHGEAMTPEGLYQSIRNMAQKVNDPDMNVIRLTYAIQMIDDIVDGNEFSLKHSFELHNYNNGLENGNCADFNISVGRARH</sequence>
<organism evidence="3 4">
    <name type="scientific">Zymoseptoria tritici ST99CH_1E4</name>
    <dbReference type="NCBI Taxonomy" id="1276532"/>
    <lineage>
        <taxon>Eukaryota</taxon>
        <taxon>Fungi</taxon>
        <taxon>Dikarya</taxon>
        <taxon>Ascomycota</taxon>
        <taxon>Pezizomycotina</taxon>
        <taxon>Dothideomycetes</taxon>
        <taxon>Dothideomycetidae</taxon>
        <taxon>Mycosphaerellales</taxon>
        <taxon>Mycosphaerellaceae</taxon>
        <taxon>Zymoseptoria</taxon>
    </lineage>
</organism>
<dbReference type="AlphaFoldDB" id="A0A2H1GI08"/>
<dbReference type="EMBL" id="LT854257">
    <property type="protein sequence ID" value="SMR53158.1"/>
    <property type="molecule type" value="Genomic_DNA"/>
</dbReference>